<sequence length="470" mass="51973">MALKAWPWGRLLQTPIAEGSQPLTVEKGQQPMNRLISQMPGTHGASGQETSLSQMPVPRLIVTPASALVDEPVHIQATGLPPSLLVTFKASLTDEKGNLFHSRAFYRANESGELDLNKDAALGGDYVGVQPMGLFWSLKPEKAFKRLLKRDVNSPFCVTLDLYDSLYFQELDMEKPKDSQTVQRWFKAPEVQRVPIRTGRVRGALFLPPGEGPFPGVIDLFGGVGGLVECRAGLLASHGFAALALAYFAYEDLPSELTEVDLDYFEEATNFLLSHPKVQRPGIGVIGVSKGAEIALSMTCFLSQIVATICINGPTWYSQIPHKYRDQVLPPVPLFPEFFEIDVSGAMKFSNYLDAQTWLKLLPIEKAQGQILFLASERDECLDSRKAAEKALERLQSHGKSNGRMVTYPGAGHLLEPPYGPLCYASRNPSMPFPVLWGGDPTQHAAAQEHSWAEILKFFRQHVVQNRSKL</sequence>
<evidence type="ECO:0000256" key="2">
    <source>
        <dbReference type="ARBA" id="ARBA00022832"/>
    </source>
</evidence>
<dbReference type="Pfam" id="PF04775">
    <property type="entry name" value="Bile_Hydr_Trans"/>
    <property type="match status" value="1"/>
</dbReference>
<dbReference type="EMBL" id="JAGFMF010011802">
    <property type="protein sequence ID" value="KAG8512223.1"/>
    <property type="molecule type" value="Genomic_DNA"/>
</dbReference>
<evidence type="ECO:0000256" key="3">
    <source>
        <dbReference type="PIRSR" id="PIRSR016521-1"/>
    </source>
</evidence>
<keyword evidence="2" id="KW-0443">Lipid metabolism</keyword>
<gene>
    <name evidence="6" type="ORF">J0S82_002371</name>
</gene>
<feature type="domain" description="Acyl-CoA thioester hydrolase/bile acid-CoA amino acid N-acetyltransferase" evidence="4">
    <location>
        <begin position="70"/>
        <end position="197"/>
    </location>
</feature>
<dbReference type="Pfam" id="PF08840">
    <property type="entry name" value="BAAT_C"/>
    <property type="match status" value="1"/>
</dbReference>
<evidence type="ECO:0000259" key="4">
    <source>
        <dbReference type="Pfam" id="PF04775"/>
    </source>
</evidence>
<dbReference type="FunFam" id="2.60.40.2240:FF:000001">
    <property type="entry name" value="acyl-coenzyme A thioesterase 4"/>
    <property type="match status" value="1"/>
</dbReference>
<dbReference type="InterPro" id="IPR006862">
    <property type="entry name" value="Thio_Ohase/aa_AcTrfase"/>
</dbReference>
<dbReference type="InterPro" id="IPR014940">
    <property type="entry name" value="BAAT_C"/>
</dbReference>
<dbReference type="OrthoDB" id="6347013at2759"/>
<evidence type="ECO:0000313" key="7">
    <source>
        <dbReference type="Proteomes" id="UP000700334"/>
    </source>
</evidence>
<dbReference type="GO" id="GO:0006637">
    <property type="term" value="P:acyl-CoA metabolic process"/>
    <property type="evidence" value="ECO:0007669"/>
    <property type="project" value="InterPro"/>
</dbReference>
<dbReference type="Proteomes" id="UP000700334">
    <property type="component" value="Unassembled WGS sequence"/>
</dbReference>
<dbReference type="GO" id="GO:0005777">
    <property type="term" value="C:peroxisome"/>
    <property type="evidence" value="ECO:0007669"/>
    <property type="project" value="TreeGrafter"/>
</dbReference>
<keyword evidence="7" id="KW-1185">Reference proteome</keyword>
<evidence type="ECO:0000256" key="1">
    <source>
        <dbReference type="ARBA" id="ARBA00006538"/>
    </source>
</evidence>
<dbReference type="PANTHER" id="PTHR10824">
    <property type="entry name" value="ACYL-COENZYME A THIOESTERASE-RELATED"/>
    <property type="match status" value="1"/>
</dbReference>
<accession>A0A8J6A0Q7</accession>
<dbReference type="FunFam" id="3.40.50.1820:FF:000024">
    <property type="entry name" value="acyl-coenzyme A thioesterase 4"/>
    <property type="match status" value="1"/>
</dbReference>
<dbReference type="PIRSF" id="PIRSF016521">
    <property type="entry name" value="Acyl-CoA_hydro"/>
    <property type="match status" value="1"/>
</dbReference>
<feature type="active site" description="Charge relay system" evidence="3">
    <location>
        <position position="379"/>
    </location>
</feature>
<feature type="active site" description="Charge relay system" evidence="3">
    <location>
        <position position="289"/>
    </location>
</feature>
<feature type="domain" description="BAAT/Acyl-CoA thioester hydrolase C-terminal" evidence="5">
    <location>
        <begin position="260"/>
        <end position="463"/>
    </location>
</feature>
<dbReference type="AlphaFoldDB" id="A0A8J6A0Q7"/>
<evidence type="ECO:0000259" key="5">
    <source>
        <dbReference type="Pfam" id="PF08840"/>
    </source>
</evidence>
<dbReference type="PANTHER" id="PTHR10824:SF1">
    <property type="entry name" value="ACYL-COENZYME A AMINO ACID N-ACYLTRANSFERASE 1-RELATED"/>
    <property type="match status" value="1"/>
</dbReference>
<comment type="caution">
    <text evidence="6">The sequence shown here is derived from an EMBL/GenBank/DDBJ whole genome shotgun (WGS) entry which is preliminary data.</text>
</comment>
<reference evidence="6" key="1">
    <citation type="journal article" date="2021" name="Evol. Appl.">
        <title>The genome of the Pyrenean desman and the effects of bottlenecks and inbreeding on the genomic landscape of an endangered species.</title>
        <authorList>
            <person name="Escoda L."/>
            <person name="Castresana J."/>
        </authorList>
    </citation>
    <scope>NUCLEOTIDE SEQUENCE</scope>
    <source>
        <strain evidence="6">IBE-C5619</strain>
    </source>
</reference>
<dbReference type="GO" id="GO:0006631">
    <property type="term" value="P:fatty acid metabolic process"/>
    <property type="evidence" value="ECO:0007669"/>
    <property type="project" value="UniProtKB-KW"/>
</dbReference>
<dbReference type="InterPro" id="IPR029058">
    <property type="entry name" value="AB_hydrolase_fold"/>
</dbReference>
<dbReference type="InterPro" id="IPR016662">
    <property type="entry name" value="Acyl-CoA_thioEstase_long-chain"/>
</dbReference>
<name>A0A8J6A0Q7_GALPY</name>
<dbReference type="InterPro" id="IPR042490">
    <property type="entry name" value="Thio_Ohase/BAAT_N"/>
</dbReference>
<comment type="similarity">
    <text evidence="1">Belongs to the C/M/P thioester hydrolase family.</text>
</comment>
<proteinExistence type="inferred from homology"/>
<protein>
    <submittedName>
        <fullName evidence="6">Acyl-coenzyme A amino acid N-acyltransferase 1</fullName>
    </submittedName>
</protein>
<feature type="active site" description="Charge relay system" evidence="3">
    <location>
        <position position="413"/>
    </location>
</feature>
<dbReference type="Gene3D" id="3.40.50.1820">
    <property type="entry name" value="alpha/beta hydrolase"/>
    <property type="match status" value="1"/>
</dbReference>
<evidence type="ECO:0000313" key="6">
    <source>
        <dbReference type="EMBL" id="KAG8512223.1"/>
    </source>
</evidence>
<dbReference type="Gene3D" id="2.60.40.2240">
    <property type="entry name" value="Acyl-CoA thioester hydrolase/BAAT N-terminal domain"/>
    <property type="match status" value="1"/>
</dbReference>
<dbReference type="SUPFAM" id="SSF53474">
    <property type="entry name" value="alpha/beta-Hydrolases"/>
    <property type="match status" value="1"/>
</dbReference>
<organism evidence="6 7">
    <name type="scientific">Galemys pyrenaicus</name>
    <name type="common">Iberian desman</name>
    <name type="synonym">Pyrenean desman</name>
    <dbReference type="NCBI Taxonomy" id="202257"/>
    <lineage>
        <taxon>Eukaryota</taxon>
        <taxon>Metazoa</taxon>
        <taxon>Chordata</taxon>
        <taxon>Craniata</taxon>
        <taxon>Vertebrata</taxon>
        <taxon>Euteleostomi</taxon>
        <taxon>Mammalia</taxon>
        <taxon>Eutheria</taxon>
        <taxon>Laurasiatheria</taxon>
        <taxon>Eulipotyphla</taxon>
        <taxon>Talpidae</taxon>
        <taxon>Galemys</taxon>
    </lineage>
</organism>
<dbReference type="GO" id="GO:0047617">
    <property type="term" value="F:fatty acyl-CoA hydrolase activity"/>
    <property type="evidence" value="ECO:0007669"/>
    <property type="project" value="TreeGrafter"/>
</dbReference>
<keyword evidence="2" id="KW-0276">Fatty acid metabolism</keyword>